<name>A0ACB8YDK1_9ASTR</name>
<gene>
    <name evidence="1" type="ORF">L1987_83827</name>
</gene>
<organism evidence="1 2">
    <name type="scientific">Smallanthus sonchifolius</name>
    <dbReference type="NCBI Taxonomy" id="185202"/>
    <lineage>
        <taxon>Eukaryota</taxon>
        <taxon>Viridiplantae</taxon>
        <taxon>Streptophyta</taxon>
        <taxon>Embryophyta</taxon>
        <taxon>Tracheophyta</taxon>
        <taxon>Spermatophyta</taxon>
        <taxon>Magnoliopsida</taxon>
        <taxon>eudicotyledons</taxon>
        <taxon>Gunneridae</taxon>
        <taxon>Pentapetalae</taxon>
        <taxon>asterids</taxon>
        <taxon>campanulids</taxon>
        <taxon>Asterales</taxon>
        <taxon>Asteraceae</taxon>
        <taxon>Asteroideae</taxon>
        <taxon>Heliantheae alliance</taxon>
        <taxon>Millerieae</taxon>
        <taxon>Smallanthus</taxon>
    </lineage>
</organism>
<accession>A0ACB8YDK1</accession>
<dbReference type="EMBL" id="CM042045">
    <property type="protein sequence ID" value="KAI3683324.1"/>
    <property type="molecule type" value="Genomic_DNA"/>
</dbReference>
<protein>
    <submittedName>
        <fullName evidence="1">Uncharacterized protein</fullName>
    </submittedName>
</protein>
<reference evidence="1 2" key="2">
    <citation type="journal article" date="2022" name="Mol. Ecol. Resour.">
        <title>The genomes of chicory, endive, great burdock and yacon provide insights into Asteraceae paleo-polyploidization history and plant inulin production.</title>
        <authorList>
            <person name="Fan W."/>
            <person name="Wang S."/>
            <person name="Wang H."/>
            <person name="Wang A."/>
            <person name="Jiang F."/>
            <person name="Liu H."/>
            <person name="Zhao H."/>
            <person name="Xu D."/>
            <person name="Zhang Y."/>
        </authorList>
    </citation>
    <scope>NUCLEOTIDE SEQUENCE [LARGE SCALE GENOMIC DNA]</scope>
    <source>
        <strain evidence="2">cv. Yunnan</strain>
        <tissue evidence="1">Leaves</tissue>
    </source>
</reference>
<reference evidence="2" key="1">
    <citation type="journal article" date="2022" name="Mol. Ecol. Resour.">
        <title>The genomes of chicory, endive, great burdock and yacon provide insights into Asteraceae palaeo-polyploidization history and plant inulin production.</title>
        <authorList>
            <person name="Fan W."/>
            <person name="Wang S."/>
            <person name="Wang H."/>
            <person name="Wang A."/>
            <person name="Jiang F."/>
            <person name="Liu H."/>
            <person name="Zhao H."/>
            <person name="Xu D."/>
            <person name="Zhang Y."/>
        </authorList>
    </citation>
    <scope>NUCLEOTIDE SEQUENCE [LARGE SCALE GENOMIC DNA]</scope>
    <source>
        <strain evidence="2">cv. Yunnan</strain>
    </source>
</reference>
<evidence type="ECO:0000313" key="1">
    <source>
        <dbReference type="EMBL" id="KAI3683324.1"/>
    </source>
</evidence>
<sequence length="162" mass="17814">MRPLTSRQPPTQVVGASKSSTACILPGRDFSTSSAPYTSTNDGGWRLRSTAVLPSSLDALTAFAYGLAMADGHDSLGKRKKESVYPQIDLRLIHRRKRASSSIVILVWIFFLYGFTANYLDSIVQYHHQSSGNFGLNRCLIAARSFIGTATKSDYRFFPSGV</sequence>
<proteinExistence type="predicted"/>
<keyword evidence="2" id="KW-1185">Reference proteome</keyword>
<dbReference type="Proteomes" id="UP001056120">
    <property type="component" value="Linkage Group LG28"/>
</dbReference>
<comment type="caution">
    <text evidence="1">The sequence shown here is derived from an EMBL/GenBank/DDBJ whole genome shotgun (WGS) entry which is preliminary data.</text>
</comment>
<evidence type="ECO:0000313" key="2">
    <source>
        <dbReference type="Proteomes" id="UP001056120"/>
    </source>
</evidence>